<dbReference type="EMBL" id="BAABIK010000016">
    <property type="protein sequence ID" value="GAA4945291.1"/>
    <property type="molecule type" value="Genomic_DNA"/>
</dbReference>
<accession>A0ABP9GK55</accession>
<feature type="compositionally biased region" description="Polar residues" evidence="1">
    <location>
        <begin position="202"/>
        <end position="211"/>
    </location>
</feature>
<evidence type="ECO:0000256" key="2">
    <source>
        <dbReference type="SAM" id="Phobius"/>
    </source>
</evidence>
<evidence type="ECO:0000313" key="4">
    <source>
        <dbReference type="Proteomes" id="UP001499993"/>
    </source>
</evidence>
<feature type="transmembrane region" description="Helical" evidence="2">
    <location>
        <begin position="53"/>
        <end position="77"/>
    </location>
</feature>
<name>A0ABP9GK55_9ACTN</name>
<gene>
    <name evidence="3" type="ORF">GCM10023224_30680</name>
</gene>
<dbReference type="Proteomes" id="UP001499993">
    <property type="component" value="Unassembled WGS sequence"/>
</dbReference>
<feature type="region of interest" description="Disordered" evidence="1">
    <location>
        <begin position="199"/>
        <end position="219"/>
    </location>
</feature>
<dbReference type="RefSeq" id="WP_345557097.1">
    <property type="nucleotide sequence ID" value="NZ_BAABIK010000016.1"/>
</dbReference>
<keyword evidence="2" id="KW-0812">Transmembrane</keyword>
<proteinExistence type="predicted"/>
<evidence type="ECO:0000256" key="1">
    <source>
        <dbReference type="SAM" id="MobiDB-lite"/>
    </source>
</evidence>
<comment type="caution">
    <text evidence="3">The sequence shown here is derived from an EMBL/GenBank/DDBJ whole genome shotgun (WGS) entry which is preliminary data.</text>
</comment>
<reference evidence="4" key="1">
    <citation type="journal article" date="2019" name="Int. J. Syst. Evol. Microbiol.">
        <title>The Global Catalogue of Microorganisms (GCM) 10K type strain sequencing project: providing services to taxonomists for standard genome sequencing and annotation.</title>
        <authorList>
            <consortium name="The Broad Institute Genomics Platform"/>
            <consortium name="The Broad Institute Genome Sequencing Center for Infectious Disease"/>
            <person name="Wu L."/>
            <person name="Ma J."/>
        </authorList>
    </citation>
    <scope>NUCLEOTIDE SEQUENCE [LARGE SCALE GENOMIC DNA]</scope>
    <source>
        <strain evidence="4">JCM 18123</strain>
    </source>
</reference>
<feature type="compositionally biased region" description="Basic residues" evidence="1">
    <location>
        <begin position="34"/>
        <end position="45"/>
    </location>
</feature>
<evidence type="ECO:0000313" key="3">
    <source>
        <dbReference type="EMBL" id="GAA4945291.1"/>
    </source>
</evidence>
<sequence>MSSKSSVSGTPGRRRKPDEADSIEGLAAPPDRRKGARRRRRRSSRAKAPGTKLLPLLLGALGVAVVALAVVLVLQFVGGGAQAPEDPVPAAFEIHDSGSEVLATREVDSRPLNKGELFGEDAKTIESESQGISFELQTSSLGDDCASAVWGEAVRSALADADCTQAARAGYTSADYVGAVAMFNLKDAEAAQAVATALQPPKDTQSKQTGFISVPTPEEDPFSSLGAGYSAAEATVSGHYLTVLWVQSIESDDPAARESLVSPLIALNSFRDPLYNREVQLETFEENQENQQGTTAVS</sequence>
<keyword evidence="4" id="KW-1185">Reference proteome</keyword>
<keyword evidence="2" id="KW-0472">Membrane</keyword>
<feature type="region of interest" description="Disordered" evidence="1">
    <location>
        <begin position="1"/>
        <end position="47"/>
    </location>
</feature>
<protein>
    <submittedName>
        <fullName evidence="3">Uncharacterized protein</fullName>
    </submittedName>
</protein>
<keyword evidence="2" id="KW-1133">Transmembrane helix</keyword>
<organism evidence="3 4">
    <name type="scientific">Streptomonospora halophila</name>
    <dbReference type="NCBI Taxonomy" id="427369"/>
    <lineage>
        <taxon>Bacteria</taxon>
        <taxon>Bacillati</taxon>
        <taxon>Actinomycetota</taxon>
        <taxon>Actinomycetes</taxon>
        <taxon>Streptosporangiales</taxon>
        <taxon>Nocardiopsidaceae</taxon>
        <taxon>Streptomonospora</taxon>
    </lineage>
</organism>